<feature type="transmembrane region" description="Helical" evidence="1">
    <location>
        <begin position="312"/>
        <end position="339"/>
    </location>
</feature>
<feature type="transmembrane region" description="Helical" evidence="1">
    <location>
        <begin position="423"/>
        <end position="448"/>
    </location>
</feature>
<gene>
    <name evidence="2" type="ORF">ACFSFW_22855</name>
</gene>
<dbReference type="InterPro" id="IPR006160">
    <property type="entry name" value="SCFA_transpt_AtoE"/>
</dbReference>
<feature type="transmembrane region" description="Helical" evidence="1">
    <location>
        <begin position="97"/>
        <end position="125"/>
    </location>
</feature>
<sequence>MISRLSRFFSKLMENYLPESYIFAIGLTLLTYILALIFVDIGPFELVGAWGDGLWQILNFAMQMMLILLTGHCLALSAPIQKLLNKIAKIAKTPKQAVFIVAFVAAIASWINWGFGLIVGGLLALQLAKHQRVHFPLLIAAAYSGFVIFHMGLSATAPLTSATAGNPANHVEKVFGMIIPITESVFAWWNILPAILILFTMPIILYMAYPKKKEEIITVDPTIIEDKPVIGSQNEAVGSRTFAQKLENSKLVNLVLVVFGVAYLFNHFATKGFNLDINIVIGIFMFAGIILHKTPMNYANAMKSAIKSSSGIALQFPLYGGIIGIMNTGLAVVIANWFLSISTEHTFYLFQFLSAGVVNFFIPSGGGQWAAQGLITMEAAKGLGMDPAISMMTVAWGDQWTNMIQPMWALPILGMAGLKSNAIMGYTLLTLLWTGLIFGGMMILLAFIG</sequence>
<evidence type="ECO:0000256" key="1">
    <source>
        <dbReference type="SAM" id="Phobius"/>
    </source>
</evidence>
<comment type="caution">
    <text evidence="2">The sequence shown here is derived from an EMBL/GenBank/DDBJ whole genome shotgun (WGS) entry which is preliminary data.</text>
</comment>
<name>A0ABW4MV39_9BACI</name>
<reference evidence="3" key="1">
    <citation type="journal article" date="2019" name="Int. J. Syst. Evol. Microbiol.">
        <title>The Global Catalogue of Microorganisms (GCM) 10K type strain sequencing project: providing services to taxonomists for standard genome sequencing and annotation.</title>
        <authorList>
            <consortium name="The Broad Institute Genomics Platform"/>
            <consortium name="The Broad Institute Genome Sequencing Center for Infectious Disease"/>
            <person name="Wu L."/>
            <person name="Ma J."/>
        </authorList>
    </citation>
    <scope>NUCLEOTIDE SEQUENCE [LARGE SCALE GENOMIC DNA]</scope>
    <source>
        <strain evidence="3">CCUG 15531</strain>
    </source>
</reference>
<feature type="transmembrane region" description="Helical" evidence="1">
    <location>
        <begin position="186"/>
        <end position="209"/>
    </location>
</feature>
<feature type="transmembrane region" description="Helical" evidence="1">
    <location>
        <begin position="20"/>
        <end position="41"/>
    </location>
</feature>
<keyword evidence="1" id="KW-0472">Membrane</keyword>
<protein>
    <submittedName>
        <fullName evidence="2">Short-chain fatty acid transporter</fullName>
    </submittedName>
</protein>
<evidence type="ECO:0000313" key="3">
    <source>
        <dbReference type="Proteomes" id="UP001597227"/>
    </source>
</evidence>
<feature type="transmembrane region" description="Helical" evidence="1">
    <location>
        <begin position="53"/>
        <end position="77"/>
    </location>
</feature>
<dbReference type="PANTHER" id="PTHR41983:SF2">
    <property type="entry name" value="SHORT-CHAIN FATTY ACID TRANSPORTER-RELATED"/>
    <property type="match status" value="1"/>
</dbReference>
<dbReference type="Pfam" id="PF02667">
    <property type="entry name" value="SCFA_trans"/>
    <property type="match status" value="1"/>
</dbReference>
<proteinExistence type="predicted"/>
<keyword evidence="1" id="KW-0812">Transmembrane</keyword>
<feature type="transmembrane region" description="Helical" evidence="1">
    <location>
        <begin position="345"/>
        <end position="362"/>
    </location>
</feature>
<feature type="transmembrane region" description="Helical" evidence="1">
    <location>
        <begin position="251"/>
        <end position="269"/>
    </location>
</feature>
<keyword evidence="3" id="KW-1185">Reference proteome</keyword>
<dbReference type="RefSeq" id="WP_388041749.1">
    <property type="nucleotide sequence ID" value="NZ_JBHUEK010000034.1"/>
</dbReference>
<dbReference type="EMBL" id="JBHUEK010000034">
    <property type="protein sequence ID" value="MFD1781491.1"/>
    <property type="molecule type" value="Genomic_DNA"/>
</dbReference>
<evidence type="ECO:0000313" key="2">
    <source>
        <dbReference type="EMBL" id="MFD1781491.1"/>
    </source>
</evidence>
<keyword evidence="1" id="KW-1133">Transmembrane helix</keyword>
<dbReference type="PANTHER" id="PTHR41983">
    <property type="entry name" value="SHORT-CHAIN FATTY ACID TRANSPORTER-RELATED"/>
    <property type="match status" value="1"/>
</dbReference>
<organism evidence="2 3">
    <name type="scientific">Fredinandcohnia salidurans</name>
    <dbReference type="NCBI Taxonomy" id="2595041"/>
    <lineage>
        <taxon>Bacteria</taxon>
        <taxon>Bacillati</taxon>
        <taxon>Bacillota</taxon>
        <taxon>Bacilli</taxon>
        <taxon>Bacillales</taxon>
        <taxon>Bacillaceae</taxon>
        <taxon>Fredinandcohnia</taxon>
    </lineage>
</organism>
<feature type="transmembrane region" description="Helical" evidence="1">
    <location>
        <begin position="275"/>
        <end position="291"/>
    </location>
</feature>
<feature type="transmembrane region" description="Helical" evidence="1">
    <location>
        <begin position="137"/>
        <end position="157"/>
    </location>
</feature>
<dbReference type="Proteomes" id="UP001597227">
    <property type="component" value="Unassembled WGS sequence"/>
</dbReference>
<accession>A0ABW4MV39</accession>